<evidence type="ECO:0000313" key="2">
    <source>
        <dbReference type="EMBL" id="NHF60625.1"/>
    </source>
</evidence>
<feature type="domain" description="YdhG-like" evidence="1">
    <location>
        <begin position="19"/>
        <end position="135"/>
    </location>
</feature>
<comment type="caution">
    <text evidence="2">The sequence shown here is derived from an EMBL/GenBank/DDBJ whole genome shotgun (WGS) entry which is preliminary data.</text>
</comment>
<name>A0A967AWW6_9FLAO</name>
<sequence length="151" mass="17907">MQYKAATPEEYIEQLPPERQKVIRELRHTILDNIPEGFHERISYGMLGYVVPHSKYPDGYHCDPKLPLPFMNLASQKNFVAVYHSGIYADPELYDWFVAEYPKHCKRKLDMGKSCIRFKYMEDIPFELIGELATKMTVEQWITLYEKNVKR</sequence>
<dbReference type="Pfam" id="PF08818">
    <property type="entry name" value="DUF1801"/>
    <property type="match status" value="1"/>
</dbReference>
<keyword evidence="3" id="KW-1185">Reference proteome</keyword>
<dbReference type="AlphaFoldDB" id="A0A967AWW6"/>
<evidence type="ECO:0000259" key="1">
    <source>
        <dbReference type="Pfam" id="PF08818"/>
    </source>
</evidence>
<evidence type="ECO:0000313" key="3">
    <source>
        <dbReference type="Proteomes" id="UP000707206"/>
    </source>
</evidence>
<proteinExistence type="predicted"/>
<dbReference type="Proteomes" id="UP000707206">
    <property type="component" value="Unassembled WGS sequence"/>
</dbReference>
<reference evidence="2" key="1">
    <citation type="submission" date="2019-07" db="EMBL/GenBank/DDBJ databases">
        <authorList>
            <person name="De-Chao Zhang Q."/>
        </authorList>
    </citation>
    <scope>NUCLEOTIDE SEQUENCE</scope>
    <source>
        <strain evidence="2">TP-CH-4</strain>
    </source>
</reference>
<protein>
    <submittedName>
        <fullName evidence="2">DUF1801 domain-containing protein</fullName>
    </submittedName>
</protein>
<dbReference type="EMBL" id="VIKU02000004">
    <property type="protein sequence ID" value="NHF60625.1"/>
    <property type="molecule type" value="Genomic_DNA"/>
</dbReference>
<reference evidence="2" key="2">
    <citation type="submission" date="2020-03" db="EMBL/GenBank/DDBJ databases">
        <title>Flavobacteriaceae bacterium strain TP-CH-4, a member of the family Flavobacteriaceae isolated from a deep-sea seamount.</title>
        <authorList>
            <person name="Zhang D.-C."/>
        </authorList>
    </citation>
    <scope>NUCLEOTIDE SEQUENCE</scope>
    <source>
        <strain evidence="2">TP-CH-4</strain>
    </source>
</reference>
<organism evidence="2 3">
    <name type="scientific">Pelagihabitans pacificus</name>
    <dbReference type="NCBI Taxonomy" id="2696054"/>
    <lineage>
        <taxon>Bacteria</taxon>
        <taxon>Pseudomonadati</taxon>
        <taxon>Bacteroidota</taxon>
        <taxon>Flavobacteriia</taxon>
        <taxon>Flavobacteriales</taxon>
        <taxon>Flavobacteriaceae</taxon>
        <taxon>Pelagihabitans</taxon>
    </lineage>
</organism>
<dbReference type="InterPro" id="IPR014922">
    <property type="entry name" value="YdhG-like"/>
</dbReference>
<accession>A0A967AWW6</accession>
<gene>
    <name evidence="2" type="ORF">FK220_014815</name>
</gene>
<dbReference type="Gene3D" id="3.90.1150.200">
    <property type="match status" value="1"/>
</dbReference>
<dbReference type="RefSeq" id="WP_152575118.1">
    <property type="nucleotide sequence ID" value="NZ_VIKU02000004.1"/>
</dbReference>
<dbReference type="SUPFAM" id="SSF159888">
    <property type="entry name" value="YdhG-like"/>
    <property type="match status" value="1"/>
</dbReference>